<dbReference type="GO" id="GO:0036064">
    <property type="term" value="C:ciliary basal body"/>
    <property type="evidence" value="ECO:0007669"/>
    <property type="project" value="TreeGrafter"/>
</dbReference>
<dbReference type="EMBL" id="SRMA01026244">
    <property type="protein sequence ID" value="TRY86075.1"/>
    <property type="molecule type" value="Genomic_DNA"/>
</dbReference>
<proteinExistence type="predicted"/>
<accession>A0A553Q816</accession>
<comment type="caution">
    <text evidence="1">The sequence shown here is derived from an EMBL/GenBank/DDBJ whole genome shotgun (WGS) entry which is preliminary data.</text>
</comment>
<dbReference type="Proteomes" id="UP000316079">
    <property type="component" value="Unassembled WGS sequence"/>
</dbReference>
<name>A0A553Q816_9TELE</name>
<protein>
    <recommendedName>
        <fullName evidence="3">Afadin- and alpha-actinin-binding protein-like</fullName>
    </recommendedName>
</protein>
<dbReference type="PANTHER" id="PTHR46507">
    <property type="entry name" value="AFADIN- AND ALPHA-ACTININ-BINDING PROTEIN"/>
    <property type="match status" value="1"/>
</dbReference>
<dbReference type="STRING" id="623744.A0A553Q816"/>
<reference evidence="1 2" key="1">
    <citation type="journal article" date="2019" name="Sci. Data">
        <title>Hybrid genome assembly and annotation of Danionella translucida.</title>
        <authorList>
            <person name="Kadobianskyi M."/>
            <person name="Schulze L."/>
            <person name="Schuelke M."/>
            <person name="Judkewitz B."/>
        </authorList>
    </citation>
    <scope>NUCLEOTIDE SEQUENCE [LARGE SCALE GENOMIC DNA]</scope>
    <source>
        <strain evidence="1 2">Bolton</strain>
    </source>
</reference>
<keyword evidence="2" id="KW-1185">Reference proteome</keyword>
<organism evidence="1 2">
    <name type="scientific">Danionella cerebrum</name>
    <dbReference type="NCBI Taxonomy" id="2873325"/>
    <lineage>
        <taxon>Eukaryota</taxon>
        <taxon>Metazoa</taxon>
        <taxon>Chordata</taxon>
        <taxon>Craniata</taxon>
        <taxon>Vertebrata</taxon>
        <taxon>Euteleostomi</taxon>
        <taxon>Actinopterygii</taxon>
        <taxon>Neopterygii</taxon>
        <taxon>Teleostei</taxon>
        <taxon>Ostariophysi</taxon>
        <taxon>Cypriniformes</taxon>
        <taxon>Danionidae</taxon>
        <taxon>Danioninae</taxon>
        <taxon>Danionella</taxon>
    </lineage>
</organism>
<evidence type="ECO:0000313" key="1">
    <source>
        <dbReference type="EMBL" id="TRY86075.1"/>
    </source>
</evidence>
<dbReference type="OrthoDB" id="312015at2759"/>
<dbReference type="AlphaFoldDB" id="A0A553Q816"/>
<dbReference type="PANTHER" id="PTHR46507:SF3">
    <property type="entry name" value="AFADIN- AND ALPHA-ACTININ-BINDING PROTEIN-LIKE"/>
    <property type="match status" value="1"/>
</dbReference>
<evidence type="ECO:0000313" key="2">
    <source>
        <dbReference type="Proteomes" id="UP000316079"/>
    </source>
</evidence>
<dbReference type="InterPro" id="IPR052300">
    <property type="entry name" value="Adhesion_Centrosome_assoc"/>
</dbReference>
<dbReference type="GO" id="GO:0034451">
    <property type="term" value="C:centriolar satellite"/>
    <property type="evidence" value="ECO:0007669"/>
    <property type="project" value="TreeGrafter"/>
</dbReference>
<gene>
    <name evidence="1" type="ORF">DNTS_030170</name>
</gene>
<sequence length="430" mass="50084">MAHKHLTRRSGDRSQEDQAELLNGGVESTQRIFSSDRSNLNTSLQEQLVEKDLLISKLQVDLRSQKEQSGRLLSLSRQQGAELKRREQQLNRIKEKLTLQTLKHRAPAIEMLNVLPKRAARREPCSRAAKTDERSEEALRLLLERREAELREAMKLRHGLTTLLHMFRNNMTQTIQDVSRKQRLEEEPENNVLVQSEKCLGDHVTGGVVQEWTHVQRRLRELMLQGTNSGLGFVVESGIKDGYQGTNQEKLLVHLEEELQQSQQLIRKQQDLLHDNVNAPLPAVLMDSYYLEEWERLQGQWEELKRQRWSFQRERQAFTDAAIRLGHERTRFEQQKASRLKSDFLSFSPVERSSRWSRRESTALSELRPDPLTLSPCFTPGRSEVPLPQGSHQTEVMTPNTPELYSALRLPYHRSERILQSAAEHMNWLF</sequence>
<evidence type="ECO:0008006" key="3">
    <source>
        <dbReference type="Google" id="ProtNLM"/>
    </source>
</evidence>
<dbReference type="GO" id="GO:0035735">
    <property type="term" value="P:intraciliary transport involved in cilium assembly"/>
    <property type="evidence" value="ECO:0007669"/>
    <property type="project" value="TreeGrafter"/>
</dbReference>